<keyword evidence="2" id="KW-1185">Reference proteome</keyword>
<accession>A0AAV0AEN4</accession>
<comment type="caution">
    <text evidence="1">The sequence shown here is derived from an EMBL/GenBank/DDBJ whole genome shotgun (WGS) entry which is preliminary data.</text>
</comment>
<evidence type="ECO:0000313" key="2">
    <source>
        <dbReference type="Proteomes" id="UP001153365"/>
    </source>
</evidence>
<evidence type="ECO:0000313" key="1">
    <source>
        <dbReference type="EMBL" id="CAH7666537.1"/>
    </source>
</evidence>
<gene>
    <name evidence="1" type="ORF">PPACK8108_LOCUS892</name>
</gene>
<organism evidence="1 2">
    <name type="scientific">Phakopsora pachyrhizi</name>
    <name type="common">Asian soybean rust disease fungus</name>
    <dbReference type="NCBI Taxonomy" id="170000"/>
    <lineage>
        <taxon>Eukaryota</taxon>
        <taxon>Fungi</taxon>
        <taxon>Dikarya</taxon>
        <taxon>Basidiomycota</taxon>
        <taxon>Pucciniomycotina</taxon>
        <taxon>Pucciniomycetes</taxon>
        <taxon>Pucciniales</taxon>
        <taxon>Phakopsoraceae</taxon>
        <taxon>Phakopsora</taxon>
    </lineage>
</organism>
<proteinExistence type="predicted"/>
<name>A0AAV0AEN4_PHAPC</name>
<sequence length="149" mass="15457">MIEEELVTFVETDGVSSAESSPACGTEELVNVCQPGVSHLIGKISLALTTPATSLLLALPNSSINTHFESQPIVSVTAAPKATVDCARALLFAPPPSVMVSSTCLFSWRPSIGSCKSLSVADFGRLGTGSSSSMCTLSPHKDFASVRLV</sequence>
<dbReference type="AlphaFoldDB" id="A0AAV0AEN4"/>
<reference evidence="1" key="1">
    <citation type="submission" date="2022-06" db="EMBL/GenBank/DDBJ databases">
        <authorList>
            <consortium name="SYNGENTA / RWTH Aachen University"/>
        </authorList>
    </citation>
    <scope>NUCLEOTIDE SEQUENCE</scope>
</reference>
<dbReference type="EMBL" id="CALTRL010000120">
    <property type="protein sequence ID" value="CAH7666537.1"/>
    <property type="molecule type" value="Genomic_DNA"/>
</dbReference>
<protein>
    <submittedName>
        <fullName evidence="1">Expressed protein</fullName>
    </submittedName>
</protein>
<dbReference type="Proteomes" id="UP001153365">
    <property type="component" value="Unassembled WGS sequence"/>
</dbReference>